<evidence type="ECO:0008006" key="3">
    <source>
        <dbReference type="Google" id="ProtNLM"/>
    </source>
</evidence>
<organism evidence="1 2">
    <name type="scientific">Providencia rustigianii</name>
    <dbReference type="NCBI Taxonomy" id="158850"/>
    <lineage>
        <taxon>Bacteria</taxon>
        <taxon>Pseudomonadati</taxon>
        <taxon>Pseudomonadota</taxon>
        <taxon>Gammaproteobacteria</taxon>
        <taxon>Enterobacterales</taxon>
        <taxon>Morganellaceae</taxon>
        <taxon>Providencia</taxon>
    </lineage>
</organism>
<sequence length="119" mass="14110">MNIKLKSLRSLELEDSLVCYWPDNPKNFGSWVRTMIGPENHEGAESFDWFICTPNWLQQELIKNNVLFGKGMIIVAEYDYDQILTQLEQKIRLCDDSDWSKASLKLSRFSFWEYEDYQG</sequence>
<protein>
    <recommendedName>
        <fullName evidence="3">Immunity protein 8</fullName>
    </recommendedName>
</protein>
<gene>
    <name evidence="1" type="ORF">NCTC12026_02741</name>
</gene>
<accession>A0A379G5I8</accession>
<reference evidence="1 2" key="1">
    <citation type="submission" date="2018-06" db="EMBL/GenBank/DDBJ databases">
        <authorList>
            <consortium name="Pathogen Informatics"/>
            <person name="Doyle S."/>
        </authorList>
    </citation>
    <scope>NUCLEOTIDE SEQUENCE [LARGE SCALE GENOMIC DNA]</scope>
    <source>
        <strain evidence="1 2">NCTC12026</strain>
    </source>
</reference>
<dbReference type="RefSeq" id="WP_006814978.1">
    <property type="nucleotide sequence ID" value="NZ_AP018946.1"/>
</dbReference>
<proteinExistence type="predicted"/>
<dbReference type="OrthoDB" id="5521406at2"/>
<dbReference type="AlphaFoldDB" id="A0A379G5I8"/>
<evidence type="ECO:0000313" key="1">
    <source>
        <dbReference type="EMBL" id="SUC36319.1"/>
    </source>
</evidence>
<dbReference type="Pfam" id="PF15586">
    <property type="entry name" value="Imm8"/>
    <property type="match status" value="1"/>
</dbReference>
<dbReference type="InterPro" id="IPR028964">
    <property type="entry name" value="Imm8"/>
</dbReference>
<dbReference type="EMBL" id="UGUA01000002">
    <property type="protein sequence ID" value="SUC36319.1"/>
    <property type="molecule type" value="Genomic_DNA"/>
</dbReference>
<name>A0A379G5I8_9GAMM</name>
<dbReference type="Proteomes" id="UP000255129">
    <property type="component" value="Unassembled WGS sequence"/>
</dbReference>
<evidence type="ECO:0000313" key="2">
    <source>
        <dbReference type="Proteomes" id="UP000255129"/>
    </source>
</evidence>